<protein>
    <submittedName>
        <fullName evidence="2">DNA-binding protein</fullName>
    </submittedName>
</protein>
<dbReference type="Gene3D" id="1.10.260.40">
    <property type="entry name" value="lambda repressor-like DNA-binding domains"/>
    <property type="match status" value="1"/>
</dbReference>
<dbReference type="EMBL" id="JFZB01000032">
    <property type="protein sequence ID" value="KFI24902.1"/>
    <property type="molecule type" value="Genomic_DNA"/>
</dbReference>
<evidence type="ECO:0000259" key="1">
    <source>
        <dbReference type="PROSITE" id="PS50943"/>
    </source>
</evidence>
<dbReference type="AlphaFoldDB" id="A0A086XSA2"/>
<dbReference type="CDD" id="cd00093">
    <property type="entry name" value="HTH_XRE"/>
    <property type="match status" value="1"/>
</dbReference>
<evidence type="ECO:0000313" key="3">
    <source>
        <dbReference type="Proteomes" id="UP000028824"/>
    </source>
</evidence>
<name>A0A086XSA2_9RHOB</name>
<dbReference type="Proteomes" id="UP000028824">
    <property type="component" value="Unassembled WGS sequence"/>
</dbReference>
<dbReference type="InterPro" id="IPR001387">
    <property type="entry name" value="Cro/C1-type_HTH"/>
</dbReference>
<dbReference type="eggNOG" id="ENOG50302D9">
    <property type="taxonomic scope" value="Bacteria"/>
</dbReference>
<dbReference type="SMART" id="SM00530">
    <property type="entry name" value="HTH_XRE"/>
    <property type="match status" value="1"/>
</dbReference>
<comment type="caution">
    <text evidence="2">The sequence shown here is derived from an EMBL/GenBank/DDBJ whole genome shotgun (WGS) entry which is preliminary data.</text>
</comment>
<reference evidence="2 3" key="1">
    <citation type="submission" date="2014-03" db="EMBL/GenBank/DDBJ databases">
        <title>Genome of Paenirhodobacter enshiensis DW2-9.</title>
        <authorList>
            <person name="Wang D."/>
            <person name="Wang G."/>
        </authorList>
    </citation>
    <scope>NUCLEOTIDE SEQUENCE [LARGE SCALE GENOMIC DNA]</scope>
    <source>
        <strain evidence="2 3">DW2-9</strain>
    </source>
</reference>
<dbReference type="InterPro" id="IPR010982">
    <property type="entry name" value="Lambda_DNA-bd_dom_sf"/>
</dbReference>
<dbReference type="SUPFAM" id="SSF47413">
    <property type="entry name" value="lambda repressor-like DNA-binding domains"/>
    <property type="match status" value="1"/>
</dbReference>
<feature type="domain" description="HTH cro/C1-type" evidence="1">
    <location>
        <begin position="8"/>
        <end position="37"/>
    </location>
</feature>
<dbReference type="STRING" id="1105367.CG50_07500"/>
<gene>
    <name evidence="2" type="ORF">CG50_07500</name>
</gene>
<dbReference type="GO" id="GO:0003677">
    <property type="term" value="F:DNA binding"/>
    <property type="evidence" value="ECO:0007669"/>
    <property type="project" value="UniProtKB-KW"/>
</dbReference>
<keyword evidence="2" id="KW-0238">DNA-binding</keyword>
<keyword evidence="3" id="KW-1185">Reference proteome</keyword>
<proteinExistence type="predicted"/>
<evidence type="ECO:0000313" key="2">
    <source>
        <dbReference type="EMBL" id="KFI24902.1"/>
    </source>
</evidence>
<dbReference type="Pfam" id="PF01381">
    <property type="entry name" value="HTH_3"/>
    <property type="match status" value="1"/>
</dbReference>
<dbReference type="RefSeq" id="WP_036639146.1">
    <property type="nucleotide sequence ID" value="NZ_JFZB01000032.1"/>
</dbReference>
<dbReference type="PROSITE" id="PS50943">
    <property type="entry name" value="HTH_CROC1"/>
    <property type="match status" value="1"/>
</dbReference>
<sequence>MDSMKARIKAARDLLGMTQAELCEAAGIPLITLRRIEGKPDHAGLVSLETVRKVREVLEAQGVQFLEGGQVATGPGVALGGKE</sequence>
<organism evidence="2 3">
    <name type="scientific">Paenirhodobacter enshiensis</name>
    <dbReference type="NCBI Taxonomy" id="1105367"/>
    <lineage>
        <taxon>Bacteria</taxon>
        <taxon>Pseudomonadati</taxon>
        <taxon>Pseudomonadota</taxon>
        <taxon>Alphaproteobacteria</taxon>
        <taxon>Rhodobacterales</taxon>
        <taxon>Rhodobacter group</taxon>
        <taxon>Paenirhodobacter</taxon>
    </lineage>
</organism>
<accession>A0A086XSA2</accession>